<comment type="caution">
    <text evidence="2">The sequence shown here is derived from an EMBL/GenBank/DDBJ whole genome shotgun (WGS) entry which is preliminary data.</text>
</comment>
<dbReference type="RefSeq" id="WP_272143189.1">
    <property type="nucleotide sequence ID" value="NZ_JAQNDM010000002.1"/>
</dbReference>
<name>A0ABT5DIP5_9BACT</name>
<sequence>MGEYQQSGTHAAEAAALGFYYQTFFALLTLLSQDTDNAAVGIEQLDDVELSIDSQTLLYQLKHSISAAPPPITLKSKALWRTMKVWIDALPLLTLSETTLHLVAVGGIPDDSPLRALLSLEAARADLHDAMVEEAQRVVNARATAAKSGKPLPHAERIDGCEAFLGLTEIGQLNLLRRTLIKKNSPPISEIETCVAGYLKILPADQRSTVAKRLIEWWDREIVYSLCGKRDRVISRAELQQQISAIVGDIEQGKVLPDFELVSPPEDYQPNGMLARQIQLVNGKSSDLTKAIREEWRAREQRSRWANEKLSMVSVIDSYDFILREHWSDQHSRMMEECADLEEKEKCASGLKILRWTHDDAPNTVRPVFEGWSAPYYVRGSYQVLAINCRVGWHPNFAVLLGDEE</sequence>
<dbReference type="Pfam" id="PF20283">
    <property type="entry name" value="CTD7"/>
    <property type="match status" value="1"/>
</dbReference>
<dbReference type="InterPro" id="IPR046913">
    <property type="entry name" value="ABC-3C_CTD7"/>
</dbReference>
<evidence type="ECO:0000313" key="3">
    <source>
        <dbReference type="Proteomes" id="UP001221838"/>
    </source>
</evidence>
<proteinExistence type="predicted"/>
<organism evidence="2 3">
    <name type="scientific">Stigmatella ashevillensis</name>
    <dbReference type="NCBI Taxonomy" id="2995309"/>
    <lineage>
        <taxon>Bacteria</taxon>
        <taxon>Pseudomonadati</taxon>
        <taxon>Myxococcota</taxon>
        <taxon>Myxococcia</taxon>
        <taxon>Myxococcales</taxon>
        <taxon>Cystobacterineae</taxon>
        <taxon>Archangiaceae</taxon>
        <taxon>Stigmatella</taxon>
    </lineage>
</organism>
<feature type="domain" description="ABC-three component systems C-terminal" evidence="1">
    <location>
        <begin position="275"/>
        <end position="399"/>
    </location>
</feature>
<evidence type="ECO:0000313" key="2">
    <source>
        <dbReference type="EMBL" id="MDC0713008.1"/>
    </source>
</evidence>
<dbReference type="EMBL" id="JAQNDM010000002">
    <property type="protein sequence ID" value="MDC0713008.1"/>
    <property type="molecule type" value="Genomic_DNA"/>
</dbReference>
<dbReference type="Proteomes" id="UP001221838">
    <property type="component" value="Unassembled WGS sequence"/>
</dbReference>
<keyword evidence="3" id="KW-1185">Reference proteome</keyword>
<protein>
    <recommendedName>
        <fullName evidence="1">ABC-three component systems C-terminal domain-containing protein</fullName>
    </recommendedName>
</protein>
<reference evidence="2 3" key="1">
    <citation type="submission" date="2022-11" db="EMBL/GenBank/DDBJ databases">
        <title>Minimal conservation of predation-associated metabolite biosynthetic gene clusters underscores biosynthetic potential of Myxococcota including descriptions for ten novel species: Archangium lansinium sp. nov., Myxococcus landrumus sp. nov., Nannocystis bai.</title>
        <authorList>
            <person name="Ahearne A."/>
            <person name="Stevens C."/>
            <person name="Dowd S."/>
        </authorList>
    </citation>
    <scope>NUCLEOTIDE SEQUENCE [LARGE SCALE GENOMIC DNA]</scope>
    <source>
        <strain evidence="2 3">NCWAL01</strain>
    </source>
</reference>
<accession>A0ABT5DIP5</accession>
<evidence type="ECO:0000259" key="1">
    <source>
        <dbReference type="Pfam" id="PF20283"/>
    </source>
</evidence>
<gene>
    <name evidence="2" type="ORF">POL68_31390</name>
</gene>